<sequence length="35" mass="4437">MLFNRKETPHTWRNKLAWRNTIRPERRCFHGQIDQ</sequence>
<proteinExistence type="predicted"/>
<dbReference type="EMBL" id="BK015651">
    <property type="protein sequence ID" value="DAE18127.1"/>
    <property type="molecule type" value="Genomic_DNA"/>
</dbReference>
<organism evidence="1">
    <name type="scientific">Siphoviridae sp. ctEBu1</name>
    <dbReference type="NCBI Taxonomy" id="2825393"/>
    <lineage>
        <taxon>Viruses</taxon>
        <taxon>Duplodnaviria</taxon>
        <taxon>Heunggongvirae</taxon>
        <taxon>Uroviricota</taxon>
        <taxon>Caudoviricetes</taxon>
    </lineage>
</organism>
<accession>A0A8S5QFU3</accession>
<protein>
    <submittedName>
        <fullName evidence="1">Uncharacterized protein</fullName>
    </submittedName>
</protein>
<reference evidence="1" key="1">
    <citation type="journal article" date="2021" name="Proc. Natl. Acad. Sci. U.S.A.">
        <title>A Catalog of Tens of Thousands of Viruses from Human Metagenomes Reveals Hidden Associations with Chronic Diseases.</title>
        <authorList>
            <person name="Tisza M.J."/>
            <person name="Buck C.B."/>
        </authorList>
    </citation>
    <scope>NUCLEOTIDE SEQUENCE</scope>
    <source>
        <strain evidence="1">CtEBu1</strain>
    </source>
</reference>
<name>A0A8S5QFU3_9CAUD</name>
<evidence type="ECO:0000313" key="1">
    <source>
        <dbReference type="EMBL" id="DAE18127.1"/>
    </source>
</evidence>